<feature type="compositionally biased region" description="Basic residues" evidence="1">
    <location>
        <begin position="131"/>
        <end position="143"/>
    </location>
</feature>
<dbReference type="HOGENOM" id="CLU_1621308_0_0_1"/>
<protein>
    <submittedName>
        <fullName evidence="2">Uncharacterized protein</fullName>
    </submittedName>
</protein>
<evidence type="ECO:0000313" key="2">
    <source>
        <dbReference type="EnsemblPlants" id="Bo4g078170.1"/>
    </source>
</evidence>
<evidence type="ECO:0000313" key="3">
    <source>
        <dbReference type="Proteomes" id="UP000032141"/>
    </source>
</evidence>
<dbReference type="AlphaFoldDB" id="A0A0D3BUM7"/>
<reference evidence="2 3" key="1">
    <citation type="journal article" date="2014" name="Genome Biol.">
        <title>Transcriptome and methylome profiling reveals relics of genome dominance in the mesopolyploid Brassica oleracea.</title>
        <authorList>
            <person name="Parkin I.A."/>
            <person name="Koh C."/>
            <person name="Tang H."/>
            <person name="Robinson S.J."/>
            <person name="Kagale S."/>
            <person name="Clarke W.E."/>
            <person name="Town C.D."/>
            <person name="Nixon J."/>
            <person name="Krishnakumar V."/>
            <person name="Bidwell S.L."/>
            <person name="Denoeud F."/>
            <person name="Belcram H."/>
            <person name="Links M.G."/>
            <person name="Just J."/>
            <person name="Clarke C."/>
            <person name="Bender T."/>
            <person name="Huebert T."/>
            <person name="Mason A.S."/>
            <person name="Pires J.C."/>
            <person name="Barker G."/>
            <person name="Moore J."/>
            <person name="Walley P.G."/>
            <person name="Manoli S."/>
            <person name="Batley J."/>
            <person name="Edwards D."/>
            <person name="Nelson M.N."/>
            <person name="Wang X."/>
            <person name="Paterson A.H."/>
            <person name="King G."/>
            <person name="Bancroft I."/>
            <person name="Chalhoub B."/>
            <person name="Sharpe A.G."/>
        </authorList>
    </citation>
    <scope>NUCLEOTIDE SEQUENCE</scope>
    <source>
        <strain evidence="2 3">cv. TO1000</strain>
    </source>
</reference>
<evidence type="ECO:0000256" key="1">
    <source>
        <dbReference type="SAM" id="MobiDB-lite"/>
    </source>
</evidence>
<dbReference type="EnsemblPlants" id="Bo4g078170.1">
    <property type="protein sequence ID" value="Bo4g078170.1"/>
    <property type="gene ID" value="Bo4g078170"/>
</dbReference>
<feature type="region of interest" description="Disordered" evidence="1">
    <location>
        <begin position="131"/>
        <end position="164"/>
    </location>
</feature>
<name>A0A0D3BUM7_BRAOL</name>
<proteinExistence type="predicted"/>
<accession>A0A0D3BUM7</accession>
<dbReference type="Gramene" id="Bo4g078170.1">
    <property type="protein sequence ID" value="Bo4g078170.1"/>
    <property type="gene ID" value="Bo4g078170"/>
</dbReference>
<organism evidence="2 3">
    <name type="scientific">Brassica oleracea var. oleracea</name>
    <dbReference type="NCBI Taxonomy" id="109376"/>
    <lineage>
        <taxon>Eukaryota</taxon>
        <taxon>Viridiplantae</taxon>
        <taxon>Streptophyta</taxon>
        <taxon>Embryophyta</taxon>
        <taxon>Tracheophyta</taxon>
        <taxon>Spermatophyta</taxon>
        <taxon>Magnoliopsida</taxon>
        <taxon>eudicotyledons</taxon>
        <taxon>Gunneridae</taxon>
        <taxon>Pentapetalae</taxon>
        <taxon>rosids</taxon>
        <taxon>malvids</taxon>
        <taxon>Brassicales</taxon>
        <taxon>Brassicaceae</taxon>
        <taxon>Brassiceae</taxon>
        <taxon>Brassica</taxon>
    </lineage>
</organism>
<dbReference type="Proteomes" id="UP000032141">
    <property type="component" value="Chromosome C4"/>
</dbReference>
<keyword evidence="3" id="KW-1185">Reference proteome</keyword>
<dbReference type="OMA" id="PAMMVEY"/>
<sequence>MDPTPQFSSKDYKPSNKLRVNTYIMQVIWVNVFFRFLNAYQLVASEIGFAFLQSLDRSSNKLSGSLPYHLCHRPAMMVEYVSCGYARGRCVFGRVVSNGVFKNSGLKGVEEEEKLDGGGIEKSGAEWWMRRWPHGKNPKNGSKRVRDAGDWAHINRSPYKPKPT</sequence>
<reference evidence="2" key="2">
    <citation type="submission" date="2015-03" db="UniProtKB">
        <authorList>
            <consortium name="EnsemblPlants"/>
        </authorList>
    </citation>
    <scope>IDENTIFICATION</scope>
</reference>